<evidence type="ECO:0000313" key="2">
    <source>
        <dbReference type="Proteomes" id="UP000033140"/>
    </source>
</evidence>
<name>A0A0E9NF11_SAICN</name>
<gene>
    <name evidence="1" type="ORF">G7K_2566-t1</name>
</gene>
<sequence>MKGAAMQLVHLYTTLYVINHDQPAPPYVIEPVPTLSDIDRNPNPRLHQRPPRIAHQITSLTASSHIPQAPKLPAVGRLRRSPVLTTAV</sequence>
<accession>A0A0E9NF11</accession>
<organism evidence="1 2">
    <name type="scientific">Saitoella complicata (strain BCRC 22490 / CBS 7301 / JCM 7358 / NBRC 10748 / NRRL Y-17804)</name>
    <dbReference type="NCBI Taxonomy" id="698492"/>
    <lineage>
        <taxon>Eukaryota</taxon>
        <taxon>Fungi</taxon>
        <taxon>Dikarya</taxon>
        <taxon>Ascomycota</taxon>
        <taxon>Taphrinomycotina</taxon>
        <taxon>Taphrinomycotina incertae sedis</taxon>
        <taxon>Saitoella</taxon>
    </lineage>
</organism>
<dbReference type="AlphaFoldDB" id="A0A0E9NF11"/>
<evidence type="ECO:0000313" key="1">
    <source>
        <dbReference type="EMBL" id="GAO48393.1"/>
    </source>
</evidence>
<comment type="caution">
    <text evidence="1">The sequence shown here is derived from an EMBL/GenBank/DDBJ whole genome shotgun (WGS) entry which is preliminary data.</text>
</comment>
<proteinExistence type="predicted"/>
<reference evidence="1 2" key="3">
    <citation type="journal article" date="2015" name="Genome Announc.">
        <title>Draft Genome Sequence of the Archiascomycetous Yeast Saitoella complicata.</title>
        <authorList>
            <person name="Yamauchi K."/>
            <person name="Kondo S."/>
            <person name="Hamamoto M."/>
            <person name="Takahashi Y."/>
            <person name="Ogura Y."/>
            <person name="Hayashi T."/>
            <person name="Nishida H."/>
        </authorList>
    </citation>
    <scope>NUCLEOTIDE SEQUENCE [LARGE SCALE GENOMIC DNA]</scope>
    <source>
        <strain evidence="1 2">NRRL Y-17804</strain>
    </source>
</reference>
<dbReference type="Proteomes" id="UP000033140">
    <property type="component" value="Unassembled WGS sequence"/>
</dbReference>
<protein>
    <submittedName>
        <fullName evidence="1">Uncharacterized protein</fullName>
    </submittedName>
</protein>
<reference evidence="1 2" key="2">
    <citation type="journal article" date="2014" name="J. Gen. Appl. Microbiol.">
        <title>The early diverging ascomycetous budding yeast Saitoella complicata has three histone deacetylases belonging to the Clr6, Hos2, and Rpd3 lineages.</title>
        <authorList>
            <person name="Nishida H."/>
            <person name="Matsumoto T."/>
            <person name="Kondo S."/>
            <person name="Hamamoto M."/>
            <person name="Yoshikawa H."/>
        </authorList>
    </citation>
    <scope>NUCLEOTIDE SEQUENCE [LARGE SCALE GENOMIC DNA]</scope>
    <source>
        <strain evidence="1 2">NRRL Y-17804</strain>
    </source>
</reference>
<reference evidence="1 2" key="1">
    <citation type="journal article" date="2011" name="J. Gen. Appl. Microbiol.">
        <title>Draft genome sequencing of the enigmatic yeast Saitoella complicata.</title>
        <authorList>
            <person name="Nishida H."/>
            <person name="Hamamoto M."/>
            <person name="Sugiyama J."/>
        </authorList>
    </citation>
    <scope>NUCLEOTIDE SEQUENCE [LARGE SCALE GENOMIC DNA]</scope>
    <source>
        <strain evidence="1 2">NRRL Y-17804</strain>
    </source>
</reference>
<dbReference type="EMBL" id="BACD03000014">
    <property type="protein sequence ID" value="GAO48393.1"/>
    <property type="molecule type" value="Genomic_DNA"/>
</dbReference>
<keyword evidence="2" id="KW-1185">Reference proteome</keyword>